<name>A0A2A6C4Z3_PRIPA</name>
<organism evidence="2 3">
    <name type="scientific">Pristionchus pacificus</name>
    <name type="common">Parasitic nematode worm</name>
    <dbReference type="NCBI Taxonomy" id="54126"/>
    <lineage>
        <taxon>Eukaryota</taxon>
        <taxon>Metazoa</taxon>
        <taxon>Ecdysozoa</taxon>
        <taxon>Nematoda</taxon>
        <taxon>Chromadorea</taxon>
        <taxon>Rhabditida</taxon>
        <taxon>Rhabditina</taxon>
        <taxon>Diplogasteromorpha</taxon>
        <taxon>Diplogasteroidea</taxon>
        <taxon>Neodiplogasteridae</taxon>
        <taxon>Pristionchus</taxon>
    </lineage>
</organism>
<accession>A0A2A6C4Z3</accession>
<proteinExistence type="predicted"/>
<feature type="region of interest" description="Disordered" evidence="1">
    <location>
        <begin position="1"/>
        <end position="42"/>
    </location>
</feature>
<keyword evidence="3" id="KW-1185">Reference proteome</keyword>
<feature type="region of interest" description="Disordered" evidence="1">
    <location>
        <begin position="54"/>
        <end position="85"/>
    </location>
</feature>
<accession>A0A8R1V3H0</accession>
<dbReference type="AlphaFoldDB" id="A0A2A6C4Z3"/>
<evidence type="ECO:0000313" key="2">
    <source>
        <dbReference type="EnsemblMetazoa" id="PPA45438.1"/>
    </source>
</evidence>
<sequence>MKREEVKREEENGRRRRGGGGDTLPYKGNHTHTHRRGGKMEEVSMRRSHIQMMGKEGLFDERRGRWMDEEESSIKGEGQPIREPR</sequence>
<feature type="compositionally biased region" description="Basic and acidic residues" evidence="1">
    <location>
        <begin position="57"/>
        <end position="67"/>
    </location>
</feature>
<dbReference type="EnsemblMetazoa" id="PPA45438.1">
    <property type="protein sequence ID" value="PPA45438.1"/>
    <property type="gene ID" value="WBGene00283807"/>
</dbReference>
<reference evidence="3" key="1">
    <citation type="journal article" date="2008" name="Nat. Genet.">
        <title>The Pristionchus pacificus genome provides a unique perspective on nematode lifestyle and parasitism.</title>
        <authorList>
            <person name="Dieterich C."/>
            <person name="Clifton S.W."/>
            <person name="Schuster L.N."/>
            <person name="Chinwalla A."/>
            <person name="Delehaunty K."/>
            <person name="Dinkelacker I."/>
            <person name="Fulton L."/>
            <person name="Fulton R."/>
            <person name="Godfrey J."/>
            <person name="Minx P."/>
            <person name="Mitreva M."/>
            <person name="Roeseler W."/>
            <person name="Tian H."/>
            <person name="Witte H."/>
            <person name="Yang S.P."/>
            <person name="Wilson R.K."/>
            <person name="Sommer R.J."/>
        </authorList>
    </citation>
    <scope>NUCLEOTIDE SEQUENCE [LARGE SCALE GENOMIC DNA]</scope>
    <source>
        <strain evidence="3">PS312</strain>
    </source>
</reference>
<protein>
    <submittedName>
        <fullName evidence="2">Uncharacterized protein</fullName>
    </submittedName>
</protein>
<evidence type="ECO:0000313" key="3">
    <source>
        <dbReference type="Proteomes" id="UP000005239"/>
    </source>
</evidence>
<reference evidence="2" key="2">
    <citation type="submission" date="2022-06" db="UniProtKB">
        <authorList>
            <consortium name="EnsemblMetazoa"/>
        </authorList>
    </citation>
    <scope>IDENTIFICATION</scope>
    <source>
        <strain evidence="2">PS312</strain>
    </source>
</reference>
<dbReference type="Proteomes" id="UP000005239">
    <property type="component" value="Unassembled WGS sequence"/>
</dbReference>
<gene>
    <name evidence="2" type="primary">WBGene00283807</name>
</gene>
<evidence type="ECO:0000256" key="1">
    <source>
        <dbReference type="SAM" id="MobiDB-lite"/>
    </source>
</evidence>
<feature type="compositionally biased region" description="Basic and acidic residues" evidence="1">
    <location>
        <begin position="1"/>
        <end position="13"/>
    </location>
</feature>